<feature type="non-terminal residue" evidence="2">
    <location>
        <position position="91"/>
    </location>
</feature>
<dbReference type="Gene3D" id="2.60.40.1120">
    <property type="entry name" value="Carboxypeptidase-like, regulatory domain"/>
    <property type="match status" value="1"/>
</dbReference>
<evidence type="ECO:0000313" key="2">
    <source>
        <dbReference type="EMBL" id="TMP74519.1"/>
    </source>
</evidence>
<reference evidence="2 3" key="1">
    <citation type="submission" date="2017-12" db="EMBL/GenBank/DDBJ databases">
        <authorList>
            <person name="Paulsen S."/>
            <person name="Gram L.K."/>
        </authorList>
    </citation>
    <scope>NUCLEOTIDE SEQUENCE [LARGE SCALE GENOMIC DNA]</scope>
    <source>
        <strain evidence="2 3">S1189</strain>
    </source>
</reference>
<dbReference type="Proteomes" id="UP000307362">
    <property type="component" value="Unassembled WGS sequence"/>
</dbReference>
<evidence type="ECO:0008006" key="4">
    <source>
        <dbReference type="Google" id="ProtNLM"/>
    </source>
</evidence>
<evidence type="ECO:0000313" key="3">
    <source>
        <dbReference type="Proteomes" id="UP000307362"/>
    </source>
</evidence>
<reference evidence="3" key="2">
    <citation type="submission" date="2019-06" db="EMBL/GenBank/DDBJ databases">
        <title>Co-occurence of chitin degradation, pigmentation and bioactivity in marine Pseudoalteromonas.</title>
        <authorList>
            <person name="Sonnenschein E.C."/>
            <person name="Bech P.K."/>
        </authorList>
    </citation>
    <scope>NUCLEOTIDE SEQUENCE [LARGE SCALE GENOMIC DNA]</scope>
    <source>
        <strain evidence="3">S1189</strain>
    </source>
</reference>
<name>A0A5S3YKJ2_9GAMM</name>
<dbReference type="OrthoDB" id="8727862at2"/>
<dbReference type="InterPro" id="IPR008969">
    <property type="entry name" value="CarboxyPept-like_regulatory"/>
</dbReference>
<dbReference type="Pfam" id="PF13715">
    <property type="entry name" value="CarbopepD_reg_2"/>
    <property type="match status" value="1"/>
</dbReference>
<dbReference type="AlphaFoldDB" id="A0A5S3YKJ2"/>
<protein>
    <recommendedName>
        <fullName evidence="4">TonB-dependent receptor</fullName>
    </recommendedName>
</protein>
<evidence type="ECO:0000256" key="1">
    <source>
        <dbReference type="SAM" id="SignalP"/>
    </source>
</evidence>
<feature type="chain" id="PRO_5024321743" description="TonB-dependent receptor" evidence="1">
    <location>
        <begin position="30"/>
        <end position="91"/>
    </location>
</feature>
<accession>A0A5S3YKJ2</accession>
<proteinExistence type="predicted"/>
<organism evidence="2 3">
    <name type="scientific">Pseudoalteromonas phenolica</name>
    <dbReference type="NCBI Taxonomy" id="161398"/>
    <lineage>
        <taxon>Bacteria</taxon>
        <taxon>Pseudomonadati</taxon>
        <taxon>Pseudomonadota</taxon>
        <taxon>Gammaproteobacteria</taxon>
        <taxon>Alteromonadales</taxon>
        <taxon>Pseudoalteromonadaceae</taxon>
        <taxon>Pseudoalteromonas</taxon>
    </lineage>
</organism>
<comment type="caution">
    <text evidence="2">The sequence shown here is derived from an EMBL/GenBank/DDBJ whole genome shotgun (WGS) entry which is preliminary data.</text>
</comment>
<feature type="signal peptide" evidence="1">
    <location>
        <begin position="1"/>
        <end position="29"/>
    </location>
</feature>
<dbReference type="SUPFAM" id="SSF49464">
    <property type="entry name" value="Carboxypeptidase regulatory domain-like"/>
    <property type="match status" value="1"/>
</dbReference>
<sequence>MKKNLPTSFTLSAVAMICAGLTLSSAANANTLTGQVSSASQKSHFQGAKVVIKELDRTLISERDGRFTATNLPAGNYTLEISYLGAETVTK</sequence>
<keyword evidence="1" id="KW-0732">Signal</keyword>
<dbReference type="RefSeq" id="WP_138569397.1">
    <property type="nucleotide sequence ID" value="NZ_PNCM01000430.1"/>
</dbReference>
<gene>
    <name evidence="2" type="ORF">CWB73_22140</name>
</gene>
<dbReference type="EMBL" id="PNCM01000430">
    <property type="protein sequence ID" value="TMP74519.1"/>
    <property type="molecule type" value="Genomic_DNA"/>
</dbReference>